<proteinExistence type="predicted"/>
<sequence length="68" mass="7292">MLQIGADEDRAHRCGDCDTCARGSQRAGGAVMRSRASEFESSKASGDVLEGEIDGNHYIHSRHADDGQ</sequence>
<accession>A0A482Y523</accession>
<name>A0A482Y523_9EURY</name>
<evidence type="ECO:0000313" key="1">
    <source>
        <dbReference type="EMBL" id="RZV08570.1"/>
    </source>
</evidence>
<dbReference type="EMBL" id="SHMP01000005">
    <property type="protein sequence ID" value="RZV08570.1"/>
    <property type="molecule type" value="Genomic_DNA"/>
</dbReference>
<reference evidence="1 2" key="1">
    <citation type="submission" date="2019-02" db="EMBL/GenBank/DDBJ databases">
        <title>Genomic Encyclopedia of Archaeal and Bacterial Type Strains, Phase II (KMG-II): from individual species to whole genera.</title>
        <authorList>
            <person name="Goeker M."/>
        </authorList>
    </citation>
    <scope>NUCLEOTIDE SEQUENCE [LARGE SCALE GENOMIC DNA]</scope>
    <source>
        <strain evidence="1 2">DSM 18328</strain>
    </source>
</reference>
<evidence type="ECO:0000313" key="2">
    <source>
        <dbReference type="Proteomes" id="UP000291097"/>
    </source>
</evidence>
<comment type="caution">
    <text evidence="1">The sequence shown here is derived from an EMBL/GenBank/DDBJ whole genome shotgun (WGS) entry which is preliminary data.</text>
</comment>
<protein>
    <submittedName>
        <fullName evidence="1">Uncharacterized protein</fullName>
    </submittedName>
</protein>
<dbReference type="Proteomes" id="UP000291097">
    <property type="component" value="Unassembled WGS sequence"/>
</dbReference>
<dbReference type="AlphaFoldDB" id="A0A482Y523"/>
<gene>
    <name evidence="1" type="ORF">BDK88_2642</name>
</gene>
<organism evidence="1 2">
    <name type="scientific">Natrinema hispanicum</name>
    <dbReference type="NCBI Taxonomy" id="392421"/>
    <lineage>
        <taxon>Archaea</taxon>
        <taxon>Methanobacteriati</taxon>
        <taxon>Methanobacteriota</taxon>
        <taxon>Stenosarchaea group</taxon>
        <taxon>Halobacteria</taxon>
        <taxon>Halobacteriales</taxon>
        <taxon>Natrialbaceae</taxon>
        <taxon>Natrinema</taxon>
    </lineage>
</organism>